<feature type="domain" description="Aldehyde dehydrogenase" evidence="5">
    <location>
        <begin position="1"/>
        <end position="81"/>
    </location>
</feature>
<reference evidence="6" key="1">
    <citation type="submission" date="2023-11" db="EMBL/GenBank/DDBJ databases">
        <title>Detection of rare carbapenemases in Enterobacterales - comparison of two colorimetric and two CIM-based carbapenemase assays.</title>
        <authorList>
            <person name="Schaffarczyk L."/>
            <person name="Noster J."/>
            <person name="Stelzer Y."/>
            <person name="Sattler J."/>
            <person name="Gatermann S."/>
            <person name="Hamprecht A."/>
        </authorList>
    </citation>
    <scope>NUCLEOTIDE SEQUENCE</scope>
    <source>
        <strain evidence="6">CIM-Cont-037</strain>
    </source>
</reference>
<dbReference type="SUPFAM" id="SSF53720">
    <property type="entry name" value="ALDH-like"/>
    <property type="match status" value="1"/>
</dbReference>
<evidence type="ECO:0000256" key="3">
    <source>
        <dbReference type="PROSITE-ProRule" id="PRU10007"/>
    </source>
</evidence>
<evidence type="ECO:0000256" key="2">
    <source>
        <dbReference type="ARBA" id="ARBA00023002"/>
    </source>
</evidence>
<dbReference type="AlphaFoldDB" id="A0AAW9EG26"/>
<feature type="non-terminal residue" evidence="6">
    <location>
        <position position="1"/>
    </location>
</feature>
<name>A0AAW9EG26_KLEAE</name>
<dbReference type="Proteomes" id="UP001279012">
    <property type="component" value="Unassembled WGS sequence"/>
</dbReference>
<organism evidence="6 7">
    <name type="scientific">Klebsiella aerogenes</name>
    <name type="common">Enterobacter aerogenes</name>
    <dbReference type="NCBI Taxonomy" id="548"/>
    <lineage>
        <taxon>Bacteria</taxon>
        <taxon>Pseudomonadati</taxon>
        <taxon>Pseudomonadota</taxon>
        <taxon>Gammaproteobacteria</taxon>
        <taxon>Enterobacterales</taxon>
        <taxon>Enterobacteriaceae</taxon>
        <taxon>Klebsiella/Raoultella group</taxon>
        <taxon>Klebsiella</taxon>
    </lineage>
</organism>
<dbReference type="PANTHER" id="PTHR43353">
    <property type="entry name" value="SUCCINATE-SEMIALDEHYDE DEHYDROGENASE, MITOCHONDRIAL"/>
    <property type="match status" value="1"/>
</dbReference>
<dbReference type="GO" id="GO:0004777">
    <property type="term" value="F:succinate-semialdehyde dehydrogenase (NAD+) activity"/>
    <property type="evidence" value="ECO:0007669"/>
    <property type="project" value="TreeGrafter"/>
</dbReference>
<feature type="non-terminal residue" evidence="6">
    <location>
        <position position="81"/>
    </location>
</feature>
<evidence type="ECO:0000256" key="1">
    <source>
        <dbReference type="ARBA" id="ARBA00009986"/>
    </source>
</evidence>
<sequence length="81" mass="8407">PYTALALAELAAQAGIPAGVINIVTGDAVKIGEVFTSDNRVRKLSFTGSTGVGRLLMRQCADSVKKVSLELGGNAPFIVFN</sequence>
<dbReference type="InterPro" id="IPR016162">
    <property type="entry name" value="Ald_DH_N"/>
</dbReference>
<dbReference type="Pfam" id="PF00171">
    <property type="entry name" value="Aldedh"/>
    <property type="match status" value="1"/>
</dbReference>
<dbReference type="Gene3D" id="3.40.605.10">
    <property type="entry name" value="Aldehyde Dehydrogenase, Chain A, domain 1"/>
    <property type="match status" value="1"/>
</dbReference>
<dbReference type="EMBL" id="JAWZZT010001747">
    <property type="protein sequence ID" value="MDX7019163.1"/>
    <property type="molecule type" value="Genomic_DNA"/>
</dbReference>
<dbReference type="GO" id="GO:0005829">
    <property type="term" value="C:cytosol"/>
    <property type="evidence" value="ECO:0007669"/>
    <property type="project" value="TreeGrafter"/>
</dbReference>
<dbReference type="InterPro" id="IPR050740">
    <property type="entry name" value="Aldehyde_DH_Superfamily"/>
</dbReference>
<dbReference type="InterPro" id="IPR015590">
    <property type="entry name" value="Aldehyde_DH_dom"/>
</dbReference>
<comment type="caution">
    <text evidence="6">The sequence shown here is derived from an EMBL/GenBank/DDBJ whole genome shotgun (WGS) entry which is preliminary data.</text>
</comment>
<evidence type="ECO:0000313" key="7">
    <source>
        <dbReference type="Proteomes" id="UP001279012"/>
    </source>
</evidence>
<gene>
    <name evidence="6" type="ORF">SJ059_32590</name>
</gene>
<comment type="similarity">
    <text evidence="1 4">Belongs to the aldehyde dehydrogenase family.</text>
</comment>
<proteinExistence type="inferred from homology"/>
<evidence type="ECO:0000259" key="5">
    <source>
        <dbReference type="Pfam" id="PF00171"/>
    </source>
</evidence>
<dbReference type="PANTHER" id="PTHR43353:SF5">
    <property type="entry name" value="SUCCINATE-SEMIALDEHYDE DEHYDROGENASE, MITOCHONDRIAL"/>
    <property type="match status" value="1"/>
</dbReference>
<dbReference type="InterPro" id="IPR016161">
    <property type="entry name" value="Ald_DH/histidinol_DH"/>
</dbReference>
<keyword evidence="2 4" id="KW-0560">Oxidoreductase</keyword>
<protein>
    <submittedName>
        <fullName evidence="6">Aldehyde dehydrogenase family protein</fullName>
    </submittedName>
</protein>
<accession>A0AAW9EG26</accession>
<feature type="active site" evidence="3">
    <location>
        <position position="70"/>
    </location>
</feature>
<evidence type="ECO:0000313" key="6">
    <source>
        <dbReference type="EMBL" id="MDX7019163.1"/>
    </source>
</evidence>
<dbReference type="PROSITE" id="PS00687">
    <property type="entry name" value="ALDEHYDE_DEHYDR_GLU"/>
    <property type="match status" value="1"/>
</dbReference>
<dbReference type="InterPro" id="IPR029510">
    <property type="entry name" value="Ald_DH_CS_GLU"/>
</dbReference>
<dbReference type="GO" id="GO:0009450">
    <property type="term" value="P:gamma-aminobutyric acid catabolic process"/>
    <property type="evidence" value="ECO:0007669"/>
    <property type="project" value="TreeGrafter"/>
</dbReference>
<evidence type="ECO:0000256" key="4">
    <source>
        <dbReference type="RuleBase" id="RU003345"/>
    </source>
</evidence>